<dbReference type="InterPro" id="IPR001084">
    <property type="entry name" value="MAP_tubulin-bd_rpt"/>
</dbReference>
<dbReference type="EMBL" id="JAZGQO010000007">
    <property type="protein sequence ID" value="KAK6180616.1"/>
    <property type="molecule type" value="Genomic_DNA"/>
</dbReference>
<dbReference type="Proteomes" id="UP001347796">
    <property type="component" value="Unassembled WGS sequence"/>
</dbReference>
<dbReference type="GO" id="GO:0043005">
    <property type="term" value="C:neuron projection"/>
    <property type="evidence" value="ECO:0007669"/>
    <property type="project" value="TreeGrafter"/>
</dbReference>
<keyword evidence="8" id="KW-1185">Reference proteome</keyword>
<dbReference type="GO" id="GO:0008017">
    <property type="term" value="F:microtubule binding"/>
    <property type="evidence" value="ECO:0007669"/>
    <property type="project" value="InterPro"/>
</dbReference>
<keyword evidence="4" id="KW-0677">Repeat</keyword>
<evidence type="ECO:0000313" key="7">
    <source>
        <dbReference type="EMBL" id="KAK6180616.1"/>
    </source>
</evidence>
<dbReference type="PANTHER" id="PTHR11501">
    <property type="entry name" value="MICROTUBULE-ASSOCIATED PROTEIN"/>
    <property type="match status" value="1"/>
</dbReference>
<evidence type="ECO:0000256" key="1">
    <source>
        <dbReference type="ARBA" id="ARBA00004245"/>
    </source>
</evidence>
<evidence type="ECO:0000256" key="4">
    <source>
        <dbReference type="ARBA" id="ARBA00022737"/>
    </source>
</evidence>
<accession>A0AAN8JMK3</accession>
<dbReference type="PROSITE" id="PS00229">
    <property type="entry name" value="TAU_MAP_1"/>
    <property type="match status" value="1"/>
</dbReference>
<dbReference type="Pfam" id="PF00418">
    <property type="entry name" value="Tubulin-binding"/>
    <property type="match status" value="3"/>
</dbReference>
<keyword evidence="5 6" id="KW-0206">Cytoskeleton</keyword>
<dbReference type="GO" id="GO:0005874">
    <property type="term" value="C:microtubule"/>
    <property type="evidence" value="ECO:0007669"/>
    <property type="project" value="UniProtKB-KW"/>
</dbReference>
<dbReference type="GO" id="GO:0031175">
    <property type="term" value="P:neuron projection development"/>
    <property type="evidence" value="ECO:0007669"/>
    <property type="project" value="TreeGrafter"/>
</dbReference>
<name>A0AAN8JMK3_PATCE</name>
<evidence type="ECO:0000256" key="3">
    <source>
        <dbReference type="ARBA" id="ARBA00022553"/>
    </source>
</evidence>
<reference evidence="7 8" key="1">
    <citation type="submission" date="2024-01" db="EMBL/GenBank/DDBJ databases">
        <title>The genome of the rayed Mediterranean limpet Patella caerulea (Linnaeus, 1758).</title>
        <authorList>
            <person name="Anh-Thu Weber A."/>
            <person name="Halstead-Nussloch G."/>
        </authorList>
    </citation>
    <scope>NUCLEOTIDE SEQUENCE [LARGE SCALE GENOMIC DNA]</scope>
    <source>
        <strain evidence="7">AATW-2023a</strain>
        <tissue evidence="7">Whole specimen</tissue>
    </source>
</reference>
<keyword evidence="2 6" id="KW-0963">Cytoplasm</keyword>
<comment type="subcellular location">
    <subcellularLocation>
        <location evidence="1 6">Cytoplasm</location>
        <location evidence="1 6">Cytoskeleton</location>
    </subcellularLocation>
</comment>
<dbReference type="PANTHER" id="PTHR11501:SF18">
    <property type="entry name" value="MICROTUBULE-ASSOCIATED PROTEIN"/>
    <property type="match status" value="1"/>
</dbReference>
<evidence type="ECO:0000313" key="8">
    <source>
        <dbReference type="Proteomes" id="UP001347796"/>
    </source>
</evidence>
<evidence type="ECO:0000256" key="5">
    <source>
        <dbReference type="ARBA" id="ARBA00023212"/>
    </source>
</evidence>
<dbReference type="InterPro" id="IPR027324">
    <property type="entry name" value="MAP2/MAP4/Tau"/>
</dbReference>
<dbReference type="GO" id="GO:0000226">
    <property type="term" value="P:microtubule cytoskeleton organization"/>
    <property type="evidence" value="ECO:0007669"/>
    <property type="project" value="TreeGrafter"/>
</dbReference>
<gene>
    <name evidence="7" type="ORF">SNE40_008633</name>
</gene>
<protein>
    <recommendedName>
        <fullName evidence="6">Microtubule-associated protein</fullName>
    </recommendedName>
</protein>
<comment type="caution">
    <text evidence="7">The sequence shown here is derived from an EMBL/GenBank/DDBJ whole genome shotgun (WGS) entry which is preliminary data.</text>
</comment>
<organism evidence="7 8">
    <name type="scientific">Patella caerulea</name>
    <name type="common">Rayed Mediterranean limpet</name>
    <dbReference type="NCBI Taxonomy" id="87958"/>
    <lineage>
        <taxon>Eukaryota</taxon>
        <taxon>Metazoa</taxon>
        <taxon>Spiralia</taxon>
        <taxon>Lophotrochozoa</taxon>
        <taxon>Mollusca</taxon>
        <taxon>Gastropoda</taxon>
        <taxon>Patellogastropoda</taxon>
        <taxon>Patelloidea</taxon>
        <taxon>Patellidae</taxon>
        <taxon>Patella</taxon>
    </lineage>
</organism>
<keyword evidence="6" id="KW-0493">Microtubule</keyword>
<proteinExistence type="predicted"/>
<sequence>METETKAEIKVEPGHKRYRPNIANGGMRFAPIRRVEYVPAVKTPESNIPYLSVKQRQDGQFVVIEKFPTSYRNRSVGKVTSVQASLANSGVKFRTIRPRWRYAKNGDFLGNSENFNLPSIDLGWKKESKCGSLDYYHHAPGGGVKRIFSESVRWKAKSKVGSLDNVSYGKYRCRSYPSYEHYGLRLPDVSPRYEAMGQTDAKPKFHYTPGREREMDKLSRNARNQQAQSHIHSLDNIGHQAQGGNVILPRYKKAWKEPVESSVGSFDLIHHKAGGGNFKLPQIPKLKINVQSKIGSLDNIDHEPFKQRAKIPHYAPNWKSRSKIGSLDNVQHVPGGGGVKITNKPVKWKVRSKVDSRAPPPRIIYEREESDYSMDSFLL</sequence>
<evidence type="ECO:0000256" key="6">
    <source>
        <dbReference type="RuleBase" id="RU000686"/>
    </source>
</evidence>
<dbReference type="AlphaFoldDB" id="A0AAN8JMK3"/>
<evidence type="ECO:0000256" key="2">
    <source>
        <dbReference type="ARBA" id="ARBA00022490"/>
    </source>
</evidence>
<dbReference type="PROSITE" id="PS51491">
    <property type="entry name" value="TAU_MAP_2"/>
    <property type="match status" value="1"/>
</dbReference>
<keyword evidence="3" id="KW-0597">Phosphoprotein</keyword>